<evidence type="ECO:0000313" key="2">
    <source>
        <dbReference type="Proteomes" id="UP000176429"/>
    </source>
</evidence>
<sequence>MDDFRIKKRTVFDWKRSYITLGLLLLAVFFVSRAAYFAYGKYRQAQAVLFLEKEELQSSENKYDFLTASLSAFETERGREDAVRDRFQFVRPGEQIIVIVEDEQESGDTGDEKESGFIRRILEWIGLD</sequence>
<evidence type="ECO:0008006" key="3">
    <source>
        <dbReference type="Google" id="ProtNLM"/>
    </source>
</evidence>
<comment type="caution">
    <text evidence="1">The sequence shown here is derived from an EMBL/GenBank/DDBJ whole genome shotgun (WGS) entry which is preliminary data.</text>
</comment>
<organism evidence="1 2">
    <name type="scientific">Candidatus Taylorbacteria bacterium RIFCSPLOWO2_02_FULL_46_40</name>
    <dbReference type="NCBI Taxonomy" id="1802329"/>
    <lineage>
        <taxon>Bacteria</taxon>
        <taxon>Candidatus Tayloriibacteriota</taxon>
    </lineage>
</organism>
<reference evidence="1 2" key="1">
    <citation type="journal article" date="2016" name="Nat. Commun.">
        <title>Thousands of microbial genomes shed light on interconnected biogeochemical processes in an aquifer system.</title>
        <authorList>
            <person name="Anantharaman K."/>
            <person name="Brown C.T."/>
            <person name="Hug L.A."/>
            <person name="Sharon I."/>
            <person name="Castelle C.J."/>
            <person name="Probst A.J."/>
            <person name="Thomas B.C."/>
            <person name="Singh A."/>
            <person name="Wilkins M.J."/>
            <person name="Karaoz U."/>
            <person name="Brodie E.L."/>
            <person name="Williams K.H."/>
            <person name="Hubbard S.S."/>
            <person name="Banfield J.F."/>
        </authorList>
    </citation>
    <scope>NUCLEOTIDE SEQUENCE [LARGE SCALE GENOMIC DNA]</scope>
</reference>
<accession>A0A1G2P0M4</accession>
<proteinExistence type="predicted"/>
<gene>
    <name evidence="1" type="ORF">A3H68_02700</name>
</gene>
<protein>
    <recommendedName>
        <fullName evidence="3">Septum formation initiator</fullName>
    </recommendedName>
</protein>
<name>A0A1G2P0M4_9BACT</name>
<dbReference type="Proteomes" id="UP000176429">
    <property type="component" value="Unassembled WGS sequence"/>
</dbReference>
<dbReference type="EMBL" id="MHSH01000033">
    <property type="protein sequence ID" value="OHA41269.1"/>
    <property type="molecule type" value="Genomic_DNA"/>
</dbReference>
<evidence type="ECO:0000313" key="1">
    <source>
        <dbReference type="EMBL" id="OHA41269.1"/>
    </source>
</evidence>
<dbReference type="AlphaFoldDB" id="A0A1G2P0M4"/>